<dbReference type="PANTHER" id="PTHR19353:SF75">
    <property type="entry name" value="FATTY ACID DESATURASE, PUTATIVE-RELATED"/>
    <property type="match status" value="1"/>
</dbReference>
<dbReference type="EMBL" id="BT076498">
    <property type="protein sequence ID" value="ACO10922.1"/>
    <property type="molecule type" value="mRNA"/>
</dbReference>
<sequence length="443" mass="50790">MPPSITKTESIHEASSASFIRSQLPEKPPIGDTSLQVENRIYDAQELAKFHPGGELFVKAFAGRDATLVFLSYHRKKFPHNRVSFALETVDPTVRDQDVREVDEDYLELCRRVHKVIPSHKTFATWHYYAKVFTLMIIALSLEGYMHYYGEYTSLLAISIGLCYASIGLNIQHDGNHGAISRRPWINRLGGLSMNYIGHSSVDWVHQHVVQHHIYTNDVDLDPDIDGTFIYRLNPIKPLLQFHALQYIYYFLIINMYGVTLSFYTLENLVKGVHFTSLSTLAQKYWKWESLGPLLLILRLYVLPLIRVPSIWTLLNMALLMGVFGHYVAFFFILSHNFVGVHHSKGETKIKSFAYKQAACSSNVGGRLLAFFNGGLNYQIEHHLFPRMCHIHYPTVAPIVRAFCEEKSIPYHHFPTITENFVSTAEHLLSLGTEENPESLKFL</sequence>
<dbReference type="InterPro" id="IPR005804">
    <property type="entry name" value="FA_desaturase_dom"/>
</dbReference>
<dbReference type="PIRSF" id="PIRSF015921">
    <property type="entry name" value="FA_sphinglp_des"/>
    <property type="match status" value="1"/>
</dbReference>
<feature type="transmembrane region" description="Helical" evidence="1">
    <location>
        <begin position="247"/>
        <end position="265"/>
    </location>
</feature>
<dbReference type="Pfam" id="PF00487">
    <property type="entry name" value="FA_desaturase"/>
    <property type="match status" value="1"/>
</dbReference>
<accession>C1BPG9</accession>
<dbReference type="SUPFAM" id="SSF55856">
    <property type="entry name" value="Cytochrome b5-like heme/steroid binding domain"/>
    <property type="match status" value="1"/>
</dbReference>
<evidence type="ECO:0000313" key="3">
    <source>
        <dbReference type="EMBL" id="ACO10922.1"/>
    </source>
</evidence>
<gene>
    <name evidence="3" type="primary">FAD5A</name>
</gene>
<reference evidence="3" key="1">
    <citation type="submission" date="2009-03" db="EMBL/GenBank/DDBJ databases">
        <title>Caligus rogercresseyi ESTs and full-length cDNAs.</title>
        <authorList>
            <person name="Yasuike M."/>
            <person name="von Schalburg K."/>
            <person name="Cooper G."/>
            <person name="Leong J."/>
            <person name="Jones S.R.M."/>
            <person name="Koop B.F."/>
        </authorList>
    </citation>
    <scope>NUCLEOTIDE SEQUENCE</scope>
    <source>
        <tissue evidence="3">Whole tissue</tissue>
    </source>
</reference>
<dbReference type="GO" id="GO:0006629">
    <property type="term" value="P:lipid metabolic process"/>
    <property type="evidence" value="ECO:0007669"/>
    <property type="project" value="InterPro"/>
</dbReference>
<dbReference type="PROSITE" id="PS50255">
    <property type="entry name" value="CYTOCHROME_B5_2"/>
    <property type="match status" value="1"/>
</dbReference>
<dbReference type="Gene3D" id="3.10.120.10">
    <property type="entry name" value="Cytochrome b5-like heme/steroid binding domain"/>
    <property type="match status" value="1"/>
</dbReference>
<dbReference type="GO" id="GO:0016020">
    <property type="term" value="C:membrane"/>
    <property type="evidence" value="ECO:0007669"/>
    <property type="project" value="TreeGrafter"/>
</dbReference>
<name>C1BPG9_CALRO</name>
<dbReference type="InterPro" id="IPR036400">
    <property type="entry name" value="Cyt_B5-like_heme/steroid_sf"/>
</dbReference>
<dbReference type="AlphaFoldDB" id="C1BPG9"/>
<dbReference type="InterPro" id="IPR012171">
    <property type="entry name" value="Fatty_acid_desaturase"/>
</dbReference>
<proteinExistence type="evidence at transcript level"/>
<dbReference type="Pfam" id="PF00173">
    <property type="entry name" value="Cyt-b5"/>
    <property type="match status" value="1"/>
</dbReference>
<evidence type="ECO:0000256" key="1">
    <source>
        <dbReference type="SAM" id="Phobius"/>
    </source>
</evidence>
<dbReference type="PANTHER" id="PTHR19353">
    <property type="entry name" value="FATTY ACID DESATURASE 2"/>
    <property type="match status" value="1"/>
</dbReference>
<organism evidence="3">
    <name type="scientific">Caligus rogercresseyi</name>
    <name type="common">Sea louse</name>
    <dbReference type="NCBI Taxonomy" id="217165"/>
    <lineage>
        <taxon>Eukaryota</taxon>
        <taxon>Metazoa</taxon>
        <taxon>Ecdysozoa</taxon>
        <taxon>Arthropoda</taxon>
        <taxon>Crustacea</taxon>
        <taxon>Multicrustacea</taxon>
        <taxon>Hexanauplia</taxon>
        <taxon>Copepoda</taxon>
        <taxon>Siphonostomatoida</taxon>
        <taxon>Caligidae</taxon>
        <taxon>Caligus</taxon>
    </lineage>
</organism>
<protein>
    <submittedName>
        <fullName evidence="3">Delta5 fatty acid desaturase A</fullName>
    </submittedName>
</protein>
<keyword evidence="1" id="KW-1133">Transmembrane helix</keyword>
<feature type="transmembrane region" description="Helical" evidence="1">
    <location>
        <begin position="314"/>
        <end position="334"/>
    </location>
</feature>
<keyword evidence="1" id="KW-0812">Transmembrane</keyword>
<feature type="transmembrane region" description="Helical" evidence="1">
    <location>
        <begin position="285"/>
        <end position="302"/>
    </location>
</feature>
<keyword evidence="1" id="KW-0472">Membrane</keyword>
<dbReference type="CDD" id="cd03506">
    <property type="entry name" value="Delta6-FADS-like"/>
    <property type="match status" value="1"/>
</dbReference>
<dbReference type="InterPro" id="IPR001199">
    <property type="entry name" value="Cyt_B5-like_heme/steroid-bd"/>
</dbReference>
<feature type="domain" description="Cytochrome b5 heme-binding" evidence="2">
    <location>
        <begin position="37"/>
        <end position="103"/>
    </location>
</feature>
<evidence type="ECO:0000259" key="2">
    <source>
        <dbReference type="PROSITE" id="PS50255"/>
    </source>
</evidence>
<dbReference type="GO" id="GO:0016717">
    <property type="term" value="F:oxidoreductase activity, acting on paired donors, with oxidation of a pair of donors resulting in the reduction of molecular oxygen to two molecules of water"/>
    <property type="evidence" value="ECO:0007669"/>
    <property type="project" value="TreeGrafter"/>
</dbReference>